<protein>
    <submittedName>
        <fullName evidence="1">14485_t:CDS:1</fullName>
    </submittedName>
</protein>
<organism evidence="1 2">
    <name type="scientific">Acaulospora morrowiae</name>
    <dbReference type="NCBI Taxonomy" id="94023"/>
    <lineage>
        <taxon>Eukaryota</taxon>
        <taxon>Fungi</taxon>
        <taxon>Fungi incertae sedis</taxon>
        <taxon>Mucoromycota</taxon>
        <taxon>Glomeromycotina</taxon>
        <taxon>Glomeromycetes</taxon>
        <taxon>Diversisporales</taxon>
        <taxon>Acaulosporaceae</taxon>
        <taxon>Acaulospora</taxon>
    </lineage>
</organism>
<reference evidence="1" key="1">
    <citation type="submission" date="2021-06" db="EMBL/GenBank/DDBJ databases">
        <authorList>
            <person name="Kallberg Y."/>
            <person name="Tangrot J."/>
            <person name="Rosling A."/>
        </authorList>
    </citation>
    <scope>NUCLEOTIDE SEQUENCE</scope>
    <source>
        <strain evidence="1">CL551</strain>
    </source>
</reference>
<evidence type="ECO:0000313" key="1">
    <source>
        <dbReference type="EMBL" id="CAG8565325.1"/>
    </source>
</evidence>
<gene>
    <name evidence="1" type="ORF">AMORRO_LOCUS6210</name>
</gene>
<sequence>MQSNSQPVALYNKGLTGYWHDVCEEMKNSGWCIRLIESTQGTPGDITLPKPNITFLCFNDELWNSCESENDINEFIENLSNRIQRSIQRHHKAILLLHIENEDIQLLYEIQTRLLAFCVNINILPVHNPKETTTLLRIFYDGLLPENKPQIARHLDNVIHDKKMCDPTNLTSTNKWIHLVTQMSAGTRKLRVHDCYVLQEGLQTLYKMATATESQLLNCSLNTETAHDIFEKL</sequence>
<dbReference type="EMBL" id="CAJVPV010004041">
    <property type="protein sequence ID" value="CAG8565325.1"/>
    <property type="molecule type" value="Genomic_DNA"/>
</dbReference>
<evidence type="ECO:0000313" key="2">
    <source>
        <dbReference type="Proteomes" id="UP000789342"/>
    </source>
</evidence>
<dbReference type="Proteomes" id="UP000789342">
    <property type="component" value="Unassembled WGS sequence"/>
</dbReference>
<name>A0A9N9BEL9_9GLOM</name>
<comment type="caution">
    <text evidence="1">The sequence shown here is derived from an EMBL/GenBank/DDBJ whole genome shotgun (WGS) entry which is preliminary data.</text>
</comment>
<dbReference type="OrthoDB" id="6149480at2759"/>
<accession>A0A9N9BEL9</accession>
<proteinExistence type="predicted"/>
<dbReference type="AlphaFoldDB" id="A0A9N9BEL9"/>
<keyword evidence="2" id="KW-1185">Reference proteome</keyword>